<name>A0ABN1QTZ0_9PSEU</name>
<dbReference type="InterPro" id="IPR048136">
    <property type="entry name" value="STM3941-like"/>
</dbReference>
<sequence>MRRFGRPGGSDERIVVFPDRGRLALLSVGALAFVVGGFWMLSRGRLDGVLPIAFFGACGLYSLWRLVVPRPLLVIDRQGIHDNASPMGGGRIPWAQITGCGVCEYRGQLMVGIGLVEPAAHLARLISVKRRLVQANMGLGFPPVLIPQSILPIPAGELAAEIEAFRARAL</sequence>
<evidence type="ECO:0000313" key="2">
    <source>
        <dbReference type="EMBL" id="GAA0947108.1"/>
    </source>
</evidence>
<comment type="caution">
    <text evidence="2">The sequence shown here is derived from an EMBL/GenBank/DDBJ whole genome shotgun (WGS) entry which is preliminary data.</text>
</comment>
<reference evidence="2 3" key="1">
    <citation type="journal article" date="2019" name="Int. J. Syst. Evol. Microbiol.">
        <title>The Global Catalogue of Microorganisms (GCM) 10K type strain sequencing project: providing services to taxonomists for standard genome sequencing and annotation.</title>
        <authorList>
            <consortium name="The Broad Institute Genomics Platform"/>
            <consortium name="The Broad Institute Genome Sequencing Center for Infectious Disease"/>
            <person name="Wu L."/>
            <person name="Ma J."/>
        </authorList>
    </citation>
    <scope>NUCLEOTIDE SEQUENCE [LARGE SCALE GENOMIC DNA]</scope>
    <source>
        <strain evidence="2 3">JCM 11117</strain>
    </source>
</reference>
<evidence type="ECO:0000256" key="1">
    <source>
        <dbReference type="SAM" id="Phobius"/>
    </source>
</evidence>
<organism evidence="2 3">
    <name type="scientific">Pseudonocardia zijingensis</name>
    <dbReference type="NCBI Taxonomy" id="153376"/>
    <lineage>
        <taxon>Bacteria</taxon>
        <taxon>Bacillati</taxon>
        <taxon>Actinomycetota</taxon>
        <taxon>Actinomycetes</taxon>
        <taxon>Pseudonocardiales</taxon>
        <taxon>Pseudonocardiaceae</taxon>
        <taxon>Pseudonocardia</taxon>
    </lineage>
</organism>
<keyword evidence="1" id="KW-0472">Membrane</keyword>
<dbReference type="Proteomes" id="UP001499967">
    <property type="component" value="Unassembled WGS sequence"/>
</dbReference>
<keyword evidence="1" id="KW-1133">Transmembrane helix</keyword>
<dbReference type="NCBIfam" id="NF041635">
    <property type="entry name" value="STM3941_fam"/>
    <property type="match status" value="1"/>
</dbReference>
<feature type="transmembrane region" description="Helical" evidence="1">
    <location>
        <begin position="21"/>
        <end position="42"/>
    </location>
</feature>
<accession>A0ABN1QTZ0</accession>
<evidence type="ECO:0008006" key="4">
    <source>
        <dbReference type="Google" id="ProtNLM"/>
    </source>
</evidence>
<protein>
    <recommendedName>
        <fullName evidence="4">PH (Pleckstrin Homology) domain-containing protein</fullName>
    </recommendedName>
</protein>
<feature type="transmembrane region" description="Helical" evidence="1">
    <location>
        <begin position="48"/>
        <end position="68"/>
    </location>
</feature>
<evidence type="ECO:0000313" key="3">
    <source>
        <dbReference type="Proteomes" id="UP001499967"/>
    </source>
</evidence>
<keyword evidence="3" id="KW-1185">Reference proteome</keyword>
<dbReference type="EMBL" id="BAAAHP010000134">
    <property type="protein sequence ID" value="GAA0947108.1"/>
    <property type="molecule type" value="Genomic_DNA"/>
</dbReference>
<gene>
    <name evidence="2" type="ORF">GCM10009559_45980</name>
</gene>
<keyword evidence="1" id="KW-0812">Transmembrane</keyword>
<proteinExistence type="predicted"/>